<gene>
    <name evidence="1" type="ORF">GGQ59_000945</name>
</gene>
<dbReference type="InterPro" id="IPR009945">
    <property type="entry name" value="ATPase_inh_sub_z"/>
</dbReference>
<evidence type="ECO:0000313" key="2">
    <source>
        <dbReference type="Proteomes" id="UP000563524"/>
    </source>
</evidence>
<dbReference type="EMBL" id="JACHOB010000001">
    <property type="protein sequence ID" value="MBB4658445.1"/>
    <property type="molecule type" value="Genomic_DNA"/>
</dbReference>
<dbReference type="Gene3D" id="1.10.790.20">
    <property type="entry name" value="Domain of unknown function DUF1476"/>
    <property type="match status" value="1"/>
</dbReference>
<accession>A0A840I284</accession>
<sequence>MTTFDDRERQFEAKFAHDAEARFKIEARRDKLLGAWAAEVLGLEGDAATDYARSVVRADLEEPGPEDVFRKLRSDLPKKLSDHDIRKKMAECLDQAMKREAQS</sequence>
<dbReference type="PIRSF" id="PIRSF031780">
    <property type="entry name" value="UCP031780"/>
    <property type="match status" value="1"/>
</dbReference>
<protein>
    <recommendedName>
        <fullName evidence="3">DUF1476 domain-containing protein</fullName>
    </recommendedName>
</protein>
<keyword evidence="2" id="KW-1185">Reference proteome</keyword>
<dbReference type="Proteomes" id="UP000563524">
    <property type="component" value="Unassembled WGS sequence"/>
</dbReference>
<name>A0A840I284_9PROT</name>
<dbReference type="RefSeq" id="WP_183816276.1">
    <property type="nucleotide sequence ID" value="NZ_JACHOB010000001.1"/>
</dbReference>
<dbReference type="InterPro" id="IPR038293">
    <property type="entry name" value="ATPase_inh_sub_z_sf"/>
</dbReference>
<dbReference type="Pfam" id="PF07345">
    <property type="entry name" value="ATPaseInh_sub_z"/>
    <property type="match status" value="1"/>
</dbReference>
<evidence type="ECO:0000313" key="1">
    <source>
        <dbReference type="EMBL" id="MBB4658445.1"/>
    </source>
</evidence>
<reference evidence="1 2" key="1">
    <citation type="submission" date="2020-08" db="EMBL/GenBank/DDBJ databases">
        <title>Genomic Encyclopedia of Type Strains, Phase IV (KMG-IV): sequencing the most valuable type-strain genomes for metagenomic binning, comparative biology and taxonomic classification.</title>
        <authorList>
            <person name="Goeker M."/>
        </authorList>
    </citation>
    <scope>NUCLEOTIDE SEQUENCE [LARGE SCALE GENOMIC DNA]</scope>
    <source>
        <strain evidence="1 2">DSM 102850</strain>
    </source>
</reference>
<dbReference type="AlphaFoldDB" id="A0A840I284"/>
<proteinExistence type="predicted"/>
<organism evidence="1 2">
    <name type="scientific">Parvularcula dongshanensis</name>
    <dbReference type="NCBI Taxonomy" id="1173995"/>
    <lineage>
        <taxon>Bacteria</taxon>
        <taxon>Pseudomonadati</taxon>
        <taxon>Pseudomonadota</taxon>
        <taxon>Alphaproteobacteria</taxon>
        <taxon>Parvularculales</taxon>
        <taxon>Parvularculaceae</taxon>
        <taxon>Parvularcula</taxon>
    </lineage>
</organism>
<evidence type="ECO:0008006" key="3">
    <source>
        <dbReference type="Google" id="ProtNLM"/>
    </source>
</evidence>
<comment type="caution">
    <text evidence="1">The sequence shown here is derived from an EMBL/GenBank/DDBJ whole genome shotgun (WGS) entry which is preliminary data.</text>
</comment>